<feature type="compositionally biased region" description="Low complexity" evidence="1">
    <location>
        <begin position="395"/>
        <end position="421"/>
    </location>
</feature>
<gene>
    <name evidence="2" type="ORF">CC85DRAFT_283249</name>
</gene>
<protein>
    <recommendedName>
        <fullName evidence="4">DNA replication regulator Sld3 C-terminal domain-containing protein</fullName>
    </recommendedName>
</protein>
<proteinExistence type="predicted"/>
<sequence>MAATLMSEHAAPVFTLAPLPFSLDLTCPLPLPSKAVTSPWPFPVAGPSTASDETLESYVTRRYYEVVYLGELLAPLAGLAADWQRASANDGFADVVQRMIVPLSAVEERHRRTLAPVVGAVLSSGNTAAGEARISAAAEAAGLSSIERGALVTGVALRGNSRAVIDGARGVAQRAVSQEFEMREVILQFILLLMYRAARPEPAEPKKKRKKAASPTEDTDAALVHLTDRISLWLAMSELEIEGSKGKSRADNGPAAAVTTLWTILTSFLPREATFLTTFHLEVFGKEIPPGLVAPKKRRKPEITHRLTRRPSPASTASGPTSAAMGRSSSRASAASPPPSFLDLPPKPKRARQFEARPAPKLKRAQSMAARKEAAKAAETVREPGSGLMGRNLGRSQSSIQSTSRSLSRTMSQSQSQSQARRLAKTQSETFVTATPVKANPFRRAVHHPTPIREEPSSAAGSVRSFVAETPTANRIDSSPFVGETPRAPSFVAETPVARRHGPAFIAETPYAPRIASIAETPGGISDDDLAGLMVPTDDEASE</sequence>
<dbReference type="RefSeq" id="XP_018281428.1">
    <property type="nucleotide sequence ID" value="XM_018422287.1"/>
</dbReference>
<feature type="compositionally biased region" description="Basic and acidic residues" evidence="1">
    <location>
        <begin position="370"/>
        <end position="382"/>
    </location>
</feature>
<dbReference type="OrthoDB" id="3003917at2759"/>
<organism evidence="2 3">
    <name type="scientific">Cutaneotrichosporon oleaginosum</name>
    <dbReference type="NCBI Taxonomy" id="879819"/>
    <lineage>
        <taxon>Eukaryota</taxon>
        <taxon>Fungi</taxon>
        <taxon>Dikarya</taxon>
        <taxon>Basidiomycota</taxon>
        <taxon>Agaricomycotina</taxon>
        <taxon>Tremellomycetes</taxon>
        <taxon>Trichosporonales</taxon>
        <taxon>Trichosporonaceae</taxon>
        <taxon>Cutaneotrichosporon</taxon>
    </lineage>
</organism>
<evidence type="ECO:0000313" key="2">
    <source>
        <dbReference type="EMBL" id="KLT44937.1"/>
    </source>
</evidence>
<evidence type="ECO:0000313" key="3">
    <source>
        <dbReference type="Proteomes" id="UP000053611"/>
    </source>
</evidence>
<reference evidence="2 3" key="1">
    <citation type="submission" date="2015-03" db="EMBL/GenBank/DDBJ databases">
        <title>Genomics and transcriptomics of the oil-accumulating basidiomycete yeast T. oleaginosus allow insights into substrate utilization and the diverse evolutionary trajectories of mating systems in fungi.</title>
        <authorList>
            <consortium name="DOE Joint Genome Institute"/>
            <person name="Kourist R."/>
            <person name="Kracht O."/>
            <person name="Bracharz F."/>
            <person name="Lipzen A."/>
            <person name="Nolan M."/>
            <person name="Ohm R."/>
            <person name="Grigoriev I."/>
            <person name="Sun S."/>
            <person name="Heitman J."/>
            <person name="Bruck T."/>
            <person name="Nowrousian M."/>
        </authorList>
    </citation>
    <scope>NUCLEOTIDE SEQUENCE [LARGE SCALE GENOMIC DNA]</scope>
    <source>
        <strain evidence="2 3">IBC0246</strain>
    </source>
</reference>
<dbReference type="GeneID" id="28982890"/>
<feature type="region of interest" description="Disordered" evidence="1">
    <location>
        <begin position="291"/>
        <end position="428"/>
    </location>
</feature>
<keyword evidence="3" id="KW-1185">Reference proteome</keyword>
<evidence type="ECO:0000256" key="1">
    <source>
        <dbReference type="SAM" id="MobiDB-lite"/>
    </source>
</evidence>
<dbReference type="Proteomes" id="UP000053611">
    <property type="component" value="Unassembled WGS sequence"/>
</dbReference>
<dbReference type="STRING" id="879819.A0A0J0XV42"/>
<feature type="compositionally biased region" description="Low complexity" evidence="1">
    <location>
        <begin position="311"/>
        <end position="335"/>
    </location>
</feature>
<dbReference type="EMBL" id="KQ087184">
    <property type="protein sequence ID" value="KLT44937.1"/>
    <property type="molecule type" value="Genomic_DNA"/>
</dbReference>
<feature type="region of interest" description="Disordered" evidence="1">
    <location>
        <begin position="519"/>
        <end position="543"/>
    </location>
</feature>
<name>A0A0J0XV42_9TREE</name>
<dbReference type="AlphaFoldDB" id="A0A0J0XV42"/>
<accession>A0A0J0XV42</accession>
<evidence type="ECO:0008006" key="4">
    <source>
        <dbReference type="Google" id="ProtNLM"/>
    </source>
</evidence>